<comment type="caution">
    <text evidence="1">The sequence shown here is derived from an EMBL/GenBank/DDBJ whole genome shotgun (WGS) entry which is preliminary data.</text>
</comment>
<proteinExistence type="predicted"/>
<dbReference type="EMBL" id="BSXV01007325">
    <property type="protein sequence ID" value="GMF04933.1"/>
    <property type="molecule type" value="Genomic_DNA"/>
</dbReference>
<dbReference type="Proteomes" id="UP001165101">
    <property type="component" value="Unassembled WGS sequence"/>
</dbReference>
<name>A0ACB5U9T7_CANBO</name>
<evidence type="ECO:0000313" key="2">
    <source>
        <dbReference type="Proteomes" id="UP001165101"/>
    </source>
</evidence>
<accession>A0ACB5U9T7</accession>
<evidence type="ECO:0000313" key="1">
    <source>
        <dbReference type="EMBL" id="GMF04933.1"/>
    </source>
</evidence>
<protein>
    <submittedName>
        <fullName evidence="1">Unnamed protein product</fullName>
    </submittedName>
</protein>
<gene>
    <name evidence="1" type="ORF">Cboi01_000656000</name>
</gene>
<organism evidence="1 2">
    <name type="scientific">Candida boidinii</name>
    <name type="common">Yeast</name>
    <dbReference type="NCBI Taxonomy" id="5477"/>
    <lineage>
        <taxon>Eukaryota</taxon>
        <taxon>Fungi</taxon>
        <taxon>Dikarya</taxon>
        <taxon>Ascomycota</taxon>
        <taxon>Saccharomycotina</taxon>
        <taxon>Pichiomycetes</taxon>
        <taxon>Pichiales</taxon>
        <taxon>Pichiaceae</taxon>
        <taxon>Ogataea</taxon>
        <taxon>Ogataea/Candida clade</taxon>
    </lineage>
</organism>
<sequence length="126" mass="14623">MKENESDSELQPPSPKAGNNETEQQFGNINDKDNENENDNDTKLNKSSTFSHFRRSMFGKNVPIPVARHDSFEDGDIRAVSDLEQQNEQEKQQQDNNNHQQQHHEHKLSKINIKKTQVVQKIINMI</sequence>
<keyword evidence="2" id="KW-1185">Reference proteome</keyword>
<reference evidence="1" key="1">
    <citation type="submission" date="2023-04" db="EMBL/GenBank/DDBJ databases">
        <title>Candida boidinii NBRC 1967.</title>
        <authorList>
            <person name="Ichikawa N."/>
            <person name="Sato H."/>
            <person name="Tonouchi N."/>
        </authorList>
    </citation>
    <scope>NUCLEOTIDE SEQUENCE</scope>
    <source>
        <strain evidence="1">NBRC 1967</strain>
    </source>
</reference>